<proteinExistence type="inferred from homology"/>
<dbReference type="AlphaFoldDB" id="A0A0D2A238"/>
<dbReference type="OrthoDB" id="5581181at2759"/>
<dbReference type="FunCoup" id="A0A0D2A238">
    <property type="interactions" value="601"/>
</dbReference>
<sequence length="862" mass="97238">MSSETDVFSSVFGLGDTVHTSPTPLSTPLLGAPAPGQSFGGPETPPGHRLHSAAAQLQVRKNLAWSTATRHLSLEGVSIDDLSSAGAKHVVTRRRKTRDVEEAIELLLGSDENASSGDWDLVGWYTLEVRTHFLETVAPRIAEAWSQPVTEPFVLQALEDTVLRLSQVQELYTGRLRDDLLPAIASRERRRRSGSSQLDSSSWSEQSVRVERTFLAKLHALFLHAFPAQKLSSALSYAMYSVSKDIFGFELREDEPSKASKPITDTVFFSLLEQLQSVGLGDDFGQRAFATAMWHILDDFVTGHWMKVDWERHQPRTKTLSRFISHAFTPFTRKCIALLGGTPDEVCSYHKMAVARLGRERIAHLFDYVVRWDESLGAVRDIKEYITTPEARLFLTSKFTDQVQRRLLHAGATTTHILNLYINIIHAFNELDPKGVLLDRIARPIRRYLRQREDTARIIVTSLLADLDEDGKPTTDTSGGTDISIAIAKEMTKPIVGLDADEDHDMDWDNMDWTPDPVDAGPDFKRSKSQDVTSALLSLYDREDFISELKTILGEHLLRSYDVNEHFEKEERLLELFKNRLGEEKLQACEVMLRDVQSSLHMNRAIHRFPAYTQTHAEVGKVELNAHILSSFFWPSLRDDDFRVPEPIVLLQKRYEEAFEAVKDTRKLRWMTALGRVVVELEFEDRKFDEEVPTWTASVIYAFQSADAGEGDTAPVKSVQQLEDELEMDEALVRNALTFWRGKQVLKETAPDTYTVIENLSAVDHQSTGAPVSMPVEDDAAVSAVKSQQDLLSENAELYRTFIVGMLTNQGNLPLMRIFMMLKVVVPGGFPFGMEEVRTLLKGLVEEGRLVGQGDVYGMKRN</sequence>
<dbReference type="InterPro" id="IPR016158">
    <property type="entry name" value="Cullin_homology"/>
</dbReference>
<dbReference type="InterPro" id="IPR036317">
    <property type="entry name" value="Cullin_homology_sf"/>
</dbReference>
<dbReference type="GeneID" id="27316072"/>
<protein>
    <recommendedName>
        <fullName evidence="1">Anaphase-promoting complex subunit 2</fullName>
    </recommendedName>
</protein>
<feature type="region of interest" description="Disordered" evidence="7">
    <location>
        <begin position="19"/>
        <end position="49"/>
    </location>
</feature>
<dbReference type="GO" id="GO:0006511">
    <property type="term" value="P:ubiquitin-dependent protein catabolic process"/>
    <property type="evidence" value="ECO:0007669"/>
    <property type="project" value="InterPro"/>
</dbReference>
<dbReference type="GO" id="GO:0051301">
    <property type="term" value="P:cell division"/>
    <property type="evidence" value="ECO:0007669"/>
    <property type="project" value="UniProtKB-KW"/>
</dbReference>
<evidence type="ECO:0000256" key="4">
    <source>
        <dbReference type="ARBA" id="ARBA00022786"/>
    </source>
</evidence>
<keyword evidence="5" id="KW-0131">Cell cycle</keyword>
<dbReference type="InterPro" id="IPR059120">
    <property type="entry name" value="Cullin-like_AB"/>
</dbReference>
<dbReference type="PROSITE" id="PS50069">
    <property type="entry name" value="CULLIN_2"/>
    <property type="match status" value="1"/>
</dbReference>
<dbReference type="GO" id="GO:0005680">
    <property type="term" value="C:anaphase-promoting complex"/>
    <property type="evidence" value="ECO:0007669"/>
    <property type="project" value="TreeGrafter"/>
</dbReference>
<dbReference type="EMBL" id="KN847564">
    <property type="protein sequence ID" value="KIW00390.1"/>
    <property type="molecule type" value="Genomic_DNA"/>
</dbReference>
<dbReference type="GO" id="GO:0070979">
    <property type="term" value="P:protein K11-linked ubiquitination"/>
    <property type="evidence" value="ECO:0007669"/>
    <property type="project" value="TreeGrafter"/>
</dbReference>
<dbReference type="Pfam" id="PF08672">
    <property type="entry name" value="ANAPC2"/>
    <property type="match status" value="1"/>
</dbReference>
<dbReference type="Gene3D" id="3.30.230.130">
    <property type="entry name" value="Cullin, Chain C, Domain 2"/>
    <property type="match status" value="1"/>
</dbReference>
<dbReference type="Pfam" id="PF25773">
    <property type="entry name" value="TPR_ANAPC2"/>
    <property type="match status" value="1"/>
</dbReference>
<dbReference type="InterPro" id="IPR036388">
    <property type="entry name" value="WH-like_DNA-bd_sf"/>
</dbReference>
<dbReference type="InParanoid" id="A0A0D2A238"/>
<keyword evidence="4" id="KW-0833">Ubl conjugation pathway</keyword>
<dbReference type="InterPro" id="IPR014786">
    <property type="entry name" value="ANAPC2_C"/>
</dbReference>
<dbReference type="GO" id="GO:0031625">
    <property type="term" value="F:ubiquitin protein ligase binding"/>
    <property type="evidence" value="ECO:0007669"/>
    <property type="project" value="InterPro"/>
</dbReference>
<evidence type="ECO:0000313" key="9">
    <source>
        <dbReference type="EMBL" id="KIW00390.1"/>
    </source>
</evidence>
<evidence type="ECO:0000256" key="2">
    <source>
        <dbReference type="ARBA" id="ARBA00022618"/>
    </source>
</evidence>
<evidence type="ECO:0000256" key="3">
    <source>
        <dbReference type="ARBA" id="ARBA00022776"/>
    </source>
</evidence>
<name>A0A0D2A238_9PEZI</name>
<dbReference type="Pfam" id="PF26557">
    <property type="entry name" value="Cullin_AB"/>
    <property type="match status" value="1"/>
</dbReference>
<evidence type="ECO:0000256" key="1">
    <source>
        <dbReference type="ARBA" id="ARBA00016068"/>
    </source>
</evidence>
<evidence type="ECO:0000313" key="10">
    <source>
        <dbReference type="Proteomes" id="UP000053259"/>
    </source>
</evidence>
<reference evidence="9 10" key="1">
    <citation type="submission" date="2015-01" db="EMBL/GenBank/DDBJ databases">
        <title>The Genome Sequence of Ochroconis gallopava CBS43764.</title>
        <authorList>
            <consortium name="The Broad Institute Genomics Platform"/>
            <person name="Cuomo C."/>
            <person name="de Hoog S."/>
            <person name="Gorbushina A."/>
            <person name="Stielow B."/>
            <person name="Teixiera M."/>
            <person name="Abouelleil A."/>
            <person name="Chapman S.B."/>
            <person name="Priest M."/>
            <person name="Young S.K."/>
            <person name="Wortman J."/>
            <person name="Nusbaum C."/>
            <person name="Birren B."/>
        </authorList>
    </citation>
    <scope>NUCLEOTIDE SEQUENCE [LARGE SCALE GENOMIC DNA]</scope>
    <source>
        <strain evidence="9 10">CBS 43764</strain>
    </source>
</reference>
<accession>A0A0D2A238</accession>
<evidence type="ECO:0000256" key="6">
    <source>
        <dbReference type="PROSITE-ProRule" id="PRU00330"/>
    </source>
</evidence>
<dbReference type="PANTHER" id="PTHR45957:SF1">
    <property type="entry name" value="ANAPHASE-PROMOTING COMPLEX SUBUNIT 2"/>
    <property type="match status" value="1"/>
</dbReference>
<dbReference type="SMART" id="SM00182">
    <property type="entry name" value="CULLIN"/>
    <property type="match status" value="1"/>
</dbReference>
<dbReference type="InterPro" id="IPR057975">
    <property type="entry name" value="TPR_ANAPC2"/>
</dbReference>
<keyword evidence="3" id="KW-0498">Mitosis</keyword>
<dbReference type="SMART" id="SM01013">
    <property type="entry name" value="APC2"/>
    <property type="match status" value="1"/>
</dbReference>
<dbReference type="Proteomes" id="UP000053259">
    <property type="component" value="Unassembled WGS sequence"/>
</dbReference>
<feature type="domain" description="Cullin family profile" evidence="8">
    <location>
        <begin position="530"/>
        <end position="741"/>
    </location>
</feature>
<gene>
    <name evidence="9" type="ORF">PV09_08099</name>
</gene>
<dbReference type="PANTHER" id="PTHR45957">
    <property type="entry name" value="ANAPHASE-PROMOTING COMPLEX SUBUNIT 2"/>
    <property type="match status" value="1"/>
</dbReference>
<dbReference type="RefSeq" id="XP_016210259.1">
    <property type="nucleotide sequence ID" value="XM_016361953.1"/>
</dbReference>
<evidence type="ECO:0000259" key="8">
    <source>
        <dbReference type="PROSITE" id="PS50069"/>
    </source>
</evidence>
<dbReference type="VEuPathDB" id="FungiDB:PV09_08099"/>
<dbReference type="SUPFAM" id="SSF46785">
    <property type="entry name" value="Winged helix' DNA-binding domain"/>
    <property type="match status" value="1"/>
</dbReference>
<keyword evidence="2" id="KW-0132">Cell division</keyword>
<evidence type="ECO:0000256" key="7">
    <source>
        <dbReference type="SAM" id="MobiDB-lite"/>
    </source>
</evidence>
<dbReference type="GO" id="GO:0007091">
    <property type="term" value="P:metaphase/anaphase transition of mitotic cell cycle"/>
    <property type="evidence" value="ECO:0007669"/>
    <property type="project" value="TreeGrafter"/>
</dbReference>
<comment type="similarity">
    <text evidence="6">Belongs to the cullin family.</text>
</comment>
<keyword evidence="10" id="KW-1185">Reference proteome</keyword>
<dbReference type="HOGENOM" id="CLU_007149_0_0_1"/>
<dbReference type="Gene3D" id="1.10.10.10">
    <property type="entry name" value="Winged helix-like DNA-binding domain superfamily/Winged helix DNA-binding domain"/>
    <property type="match status" value="1"/>
</dbReference>
<dbReference type="InterPro" id="IPR044554">
    <property type="entry name" value="ANAPC2"/>
</dbReference>
<dbReference type="SUPFAM" id="SSF75632">
    <property type="entry name" value="Cullin homology domain"/>
    <property type="match status" value="1"/>
</dbReference>
<dbReference type="InterPro" id="IPR036390">
    <property type="entry name" value="WH_DNA-bd_sf"/>
</dbReference>
<organism evidence="9 10">
    <name type="scientific">Verruconis gallopava</name>
    <dbReference type="NCBI Taxonomy" id="253628"/>
    <lineage>
        <taxon>Eukaryota</taxon>
        <taxon>Fungi</taxon>
        <taxon>Dikarya</taxon>
        <taxon>Ascomycota</taxon>
        <taxon>Pezizomycotina</taxon>
        <taxon>Dothideomycetes</taxon>
        <taxon>Pleosporomycetidae</taxon>
        <taxon>Venturiales</taxon>
        <taxon>Sympoventuriaceae</taxon>
        <taxon>Verruconis</taxon>
    </lineage>
</organism>
<evidence type="ECO:0000256" key="5">
    <source>
        <dbReference type="ARBA" id="ARBA00023306"/>
    </source>
</evidence>
<dbReference type="STRING" id="253628.A0A0D2A238"/>